<feature type="transmembrane region" description="Helical" evidence="2">
    <location>
        <begin position="365"/>
        <end position="386"/>
    </location>
</feature>
<protein>
    <submittedName>
        <fullName evidence="3">ABC transporter permease</fullName>
    </submittedName>
</protein>
<keyword evidence="2" id="KW-0812">Transmembrane</keyword>
<feature type="transmembrane region" description="Helical" evidence="2">
    <location>
        <begin position="183"/>
        <end position="205"/>
    </location>
</feature>
<feature type="transmembrane region" description="Helical" evidence="2">
    <location>
        <begin position="323"/>
        <end position="345"/>
    </location>
</feature>
<feature type="transmembrane region" description="Helical" evidence="2">
    <location>
        <begin position="113"/>
        <end position="131"/>
    </location>
</feature>
<dbReference type="Proteomes" id="UP001596138">
    <property type="component" value="Unassembled WGS sequence"/>
</dbReference>
<name>A0ABW1T0F6_9ACTN</name>
<feature type="transmembrane region" description="Helical" evidence="2">
    <location>
        <begin position="152"/>
        <end position="177"/>
    </location>
</feature>
<feature type="transmembrane region" description="Helical" evidence="2">
    <location>
        <begin position="266"/>
        <end position="284"/>
    </location>
</feature>
<feature type="transmembrane region" description="Helical" evidence="2">
    <location>
        <begin position="464"/>
        <end position="482"/>
    </location>
</feature>
<gene>
    <name evidence="3" type="ORF">ACFQGU_06715</name>
</gene>
<feature type="region of interest" description="Disordered" evidence="1">
    <location>
        <begin position="1"/>
        <end position="29"/>
    </location>
</feature>
<feature type="transmembrane region" description="Helical" evidence="2">
    <location>
        <begin position="217"/>
        <end position="235"/>
    </location>
</feature>
<feature type="transmembrane region" description="Helical" evidence="2">
    <location>
        <begin position="50"/>
        <end position="68"/>
    </location>
</feature>
<comment type="caution">
    <text evidence="3">The sequence shown here is derived from an EMBL/GenBank/DDBJ whole genome shotgun (WGS) entry which is preliminary data.</text>
</comment>
<evidence type="ECO:0000313" key="4">
    <source>
        <dbReference type="Proteomes" id="UP001596138"/>
    </source>
</evidence>
<evidence type="ECO:0000256" key="1">
    <source>
        <dbReference type="SAM" id="MobiDB-lite"/>
    </source>
</evidence>
<accession>A0ABW1T0F6</accession>
<feature type="compositionally biased region" description="Polar residues" evidence="1">
    <location>
        <begin position="1"/>
        <end position="10"/>
    </location>
</feature>
<evidence type="ECO:0000256" key="2">
    <source>
        <dbReference type="SAM" id="Phobius"/>
    </source>
</evidence>
<proteinExistence type="predicted"/>
<feature type="transmembrane region" description="Helical" evidence="2">
    <location>
        <begin position="527"/>
        <end position="553"/>
    </location>
</feature>
<keyword evidence="4" id="KW-1185">Reference proteome</keyword>
<evidence type="ECO:0000313" key="3">
    <source>
        <dbReference type="EMBL" id="MFC6237563.1"/>
    </source>
</evidence>
<keyword evidence="2" id="KW-0472">Membrane</keyword>
<feature type="transmembrane region" description="Helical" evidence="2">
    <location>
        <begin position="423"/>
        <end position="444"/>
    </location>
</feature>
<feature type="transmembrane region" description="Helical" evidence="2">
    <location>
        <begin position="489"/>
        <end position="507"/>
    </location>
</feature>
<sequence>MTATAHAQTDTGHRHLSAGSRHGTTRTAALPARPRRAIAGLAGRQTRRSALVLVASGIAYMALEVVSYRTAYPNGVSPVQFQMFEDNPAVRMMQGVPVALDTPGGFAVWDGGWVIQLILALWAILTTTRLLRGEEDLERTDLLLAGPVRASTATTVVLSVLGALAVLFGAVIAVTMALSGTGLVGSVLLGLALAGVTATFVATAAITSQLVDVRRRAAALAAGVLAIAYVLRMVGNSTDVRSWVRWFTPLGWLDQLEPYGDPDLRALVPLVVVPILLAVAAMLLRARRDAGGALLSREAGRVAHLRYLGGPTAFAWRSNRAVLLGWSVGLGVFATVMGALIGTMIEWLAGDQSYQQLLASFGLDAALTTLGFLAMIGSMFGVAVGLQVAWRIGSARAEEESGRAEAILARPVSRLRWLAGHTALALAGALLLLAVSGGGVWLGVVASGASGITLLDAMKSVLNTLPVVLLIGGLTVACFGLLPRATTVVPVTLTAVLYVLSLLGPALNWPAWVLNLSPFTHLAWVPMAPWAATAGIVMSVIGIALLVIGLWAFHRRDLVGS</sequence>
<dbReference type="RefSeq" id="WP_386764975.1">
    <property type="nucleotide sequence ID" value="NZ_JBHSTI010000008.1"/>
</dbReference>
<dbReference type="EMBL" id="JBHSTI010000008">
    <property type="protein sequence ID" value="MFC6237563.1"/>
    <property type="molecule type" value="Genomic_DNA"/>
</dbReference>
<reference evidence="4" key="1">
    <citation type="journal article" date="2019" name="Int. J. Syst. Evol. Microbiol.">
        <title>The Global Catalogue of Microorganisms (GCM) 10K type strain sequencing project: providing services to taxonomists for standard genome sequencing and annotation.</title>
        <authorList>
            <consortium name="The Broad Institute Genomics Platform"/>
            <consortium name="The Broad Institute Genome Sequencing Center for Infectious Disease"/>
            <person name="Wu L."/>
            <person name="Ma J."/>
        </authorList>
    </citation>
    <scope>NUCLEOTIDE SEQUENCE [LARGE SCALE GENOMIC DNA]</scope>
    <source>
        <strain evidence="4">CGMCC 4.7317</strain>
    </source>
</reference>
<keyword evidence="2" id="KW-1133">Transmembrane helix</keyword>
<organism evidence="3 4">
    <name type="scientific">Longivirga aurantiaca</name>
    <dbReference type="NCBI Taxonomy" id="1837743"/>
    <lineage>
        <taxon>Bacteria</taxon>
        <taxon>Bacillati</taxon>
        <taxon>Actinomycetota</taxon>
        <taxon>Actinomycetes</taxon>
        <taxon>Sporichthyales</taxon>
        <taxon>Sporichthyaceae</taxon>
        <taxon>Longivirga</taxon>
    </lineage>
</organism>